<keyword evidence="5 6" id="KW-0472">Membrane</keyword>
<dbReference type="Pfam" id="PF03239">
    <property type="entry name" value="FTR1"/>
    <property type="match status" value="1"/>
</dbReference>
<keyword evidence="4 6" id="KW-1133">Transmembrane helix</keyword>
<proteinExistence type="inferred from homology"/>
<evidence type="ECO:0000313" key="7">
    <source>
        <dbReference type="EMBL" id="KKL61875.1"/>
    </source>
</evidence>
<gene>
    <name evidence="7" type="ORF">LCGC14_2190920</name>
</gene>
<accession>A0A0F9FWZ4</accession>
<evidence type="ECO:0000256" key="3">
    <source>
        <dbReference type="ARBA" id="ARBA00022692"/>
    </source>
</evidence>
<comment type="caution">
    <text evidence="7">The sequence shown here is derived from an EMBL/GenBank/DDBJ whole genome shotgun (WGS) entry which is preliminary data.</text>
</comment>
<dbReference type="GO" id="GO:0033573">
    <property type="term" value="C:high-affinity iron permease complex"/>
    <property type="evidence" value="ECO:0007669"/>
    <property type="project" value="InterPro"/>
</dbReference>
<dbReference type="PANTHER" id="PTHR31632:SF2">
    <property type="entry name" value="PLASMA MEMBRANE IRON PERMEASE"/>
    <property type="match status" value="1"/>
</dbReference>
<dbReference type="GO" id="GO:0015093">
    <property type="term" value="F:ferrous iron transmembrane transporter activity"/>
    <property type="evidence" value="ECO:0007669"/>
    <property type="project" value="TreeGrafter"/>
</dbReference>
<name>A0A0F9FWZ4_9ZZZZ</name>
<comment type="similarity">
    <text evidence="2">Belongs to the oxidase-dependent Fe transporter (OFeT) (TC 9.A.10.1) family.</text>
</comment>
<dbReference type="AlphaFoldDB" id="A0A0F9FWZ4"/>
<feature type="transmembrane region" description="Helical" evidence="6">
    <location>
        <begin position="188"/>
        <end position="206"/>
    </location>
</feature>
<feature type="transmembrane region" description="Helical" evidence="6">
    <location>
        <begin position="116"/>
        <end position="135"/>
    </location>
</feature>
<evidence type="ECO:0000256" key="2">
    <source>
        <dbReference type="ARBA" id="ARBA00008333"/>
    </source>
</evidence>
<evidence type="ECO:0000256" key="6">
    <source>
        <dbReference type="SAM" id="Phobius"/>
    </source>
</evidence>
<organism evidence="7">
    <name type="scientific">marine sediment metagenome</name>
    <dbReference type="NCBI Taxonomy" id="412755"/>
    <lineage>
        <taxon>unclassified sequences</taxon>
        <taxon>metagenomes</taxon>
        <taxon>ecological metagenomes</taxon>
    </lineage>
</organism>
<dbReference type="PANTHER" id="PTHR31632">
    <property type="entry name" value="IRON TRANSPORTER FTH1"/>
    <property type="match status" value="1"/>
</dbReference>
<evidence type="ECO:0000256" key="4">
    <source>
        <dbReference type="ARBA" id="ARBA00022989"/>
    </source>
</evidence>
<reference evidence="7" key="1">
    <citation type="journal article" date="2015" name="Nature">
        <title>Complex archaea that bridge the gap between prokaryotes and eukaryotes.</title>
        <authorList>
            <person name="Spang A."/>
            <person name="Saw J.H."/>
            <person name="Jorgensen S.L."/>
            <person name="Zaremba-Niedzwiedzka K."/>
            <person name="Martijn J."/>
            <person name="Lind A.E."/>
            <person name="van Eijk R."/>
            <person name="Schleper C."/>
            <person name="Guy L."/>
            <person name="Ettema T.J."/>
        </authorList>
    </citation>
    <scope>NUCLEOTIDE SEQUENCE</scope>
</reference>
<evidence type="ECO:0008006" key="8">
    <source>
        <dbReference type="Google" id="ProtNLM"/>
    </source>
</evidence>
<feature type="transmembrane region" description="Helical" evidence="6">
    <location>
        <begin position="155"/>
        <end position="176"/>
    </location>
</feature>
<evidence type="ECO:0000256" key="1">
    <source>
        <dbReference type="ARBA" id="ARBA00004141"/>
    </source>
</evidence>
<feature type="transmembrane region" description="Helical" evidence="6">
    <location>
        <begin position="74"/>
        <end position="95"/>
    </location>
</feature>
<protein>
    <recommendedName>
        <fullName evidence="8">Iron permease FTR1 family protein</fullName>
    </recommendedName>
</protein>
<feature type="transmembrane region" description="Helical" evidence="6">
    <location>
        <begin position="43"/>
        <end position="68"/>
    </location>
</feature>
<feature type="transmembrane region" description="Helical" evidence="6">
    <location>
        <begin position="6"/>
        <end position="31"/>
    </location>
</feature>
<feature type="transmembrane region" description="Helical" evidence="6">
    <location>
        <begin position="269"/>
        <end position="287"/>
    </location>
</feature>
<dbReference type="InterPro" id="IPR004923">
    <property type="entry name" value="FTR1/Fip1/EfeU"/>
</dbReference>
<sequence>MSIVDLMVPIFLSFREGLEAVLVVVIILLYLRNTDQRFYYKYVFIGSILAIVSSIIFAILFNVLFGGFSGAAEQIFEGVAFIISGIFVLTLVLWMSKEGPKMKKHLEKKVEHSIESGRVFSIAILTYIIIIREGIELVLLLTGATSVGSLNQADVIFGSLIGLGISVGLGLLIYFGVKNINLSKFFKVTNVILILFVAGLITYGIHELIEAATGAGIVSPLFQEVWNIKHILPENFPDGNVLTPEWLEIVGSLLKALFGYNANPALLEVIVYPSILILVGVIALKLWKRSSDIVLMELEGEYQPKLKLE</sequence>
<keyword evidence="3 6" id="KW-0812">Transmembrane</keyword>
<dbReference type="EMBL" id="LAZR01028677">
    <property type="protein sequence ID" value="KKL61875.1"/>
    <property type="molecule type" value="Genomic_DNA"/>
</dbReference>
<comment type="subcellular location">
    <subcellularLocation>
        <location evidence="1">Membrane</location>
        <topology evidence="1">Multi-pass membrane protein</topology>
    </subcellularLocation>
</comment>
<evidence type="ECO:0000256" key="5">
    <source>
        <dbReference type="ARBA" id="ARBA00023136"/>
    </source>
</evidence>